<dbReference type="RefSeq" id="WP_256425715.1">
    <property type="nucleotide sequence ID" value="NZ_JANHDY010000494.1"/>
</dbReference>
<proteinExistence type="predicted"/>
<gene>
    <name evidence="2" type="ORF">NPM19_33525</name>
</gene>
<reference evidence="2" key="1">
    <citation type="submission" date="2022-07" db="EMBL/GenBank/DDBJ databases">
        <title>Identification and characterization of Bacillus thuringiensis and other Bacillus cereus group isolates from spinach by whole genome sequencing.</title>
        <authorList>
            <person name="Zao X."/>
            <person name="Zervas A."/>
            <person name="Hendriks M."/>
            <person name="Rajkovic A."/>
            <person name="Van Overbeek L."/>
            <person name="Hendriksen N.B."/>
            <person name="Uyttendaele M."/>
        </authorList>
    </citation>
    <scope>NUCLEOTIDE SEQUENCE</scope>
    <source>
        <strain evidence="2">781001F-1</strain>
    </source>
</reference>
<protein>
    <submittedName>
        <fullName evidence="2">DUF4158 domain-containing protein</fullName>
    </submittedName>
</protein>
<feature type="non-terminal residue" evidence="2">
    <location>
        <position position="54"/>
    </location>
</feature>
<dbReference type="Proteomes" id="UP001204643">
    <property type="component" value="Unassembled WGS sequence"/>
</dbReference>
<feature type="domain" description="DUF4158" evidence="1">
    <location>
        <begin position="5"/>
        <end position="54"/>
    </location>
</feature>
<evidence type="ECO:0000259" key="1">
    <source>
        <dbReference type="Pfam" id="PF13700"/>
    </source>
</evidence>
<accession>A0AAW5L5A8</accession>
<dbReference type="Pfam" id="PF13700">
    <property type="entry name" value="DUF4158"/>
    <property type="match status" value="1"/>
</dbReference>
<evidence type="ECO:0000313" key="3">
    <source>
        <dbReference type="Proteomes" id="UP001204643"/>
    </source>
</evidence>
<evidence type="ECO:0000313" key="2">
    <source>
        <dbReference type="EMBL" id="MCQ6289421.1"/>
    </source>
</evidence>
<dbReference type="InterPro" id="IPR025296">
    <property type="entry name" value="DUF4158"/>
</dbReference>
<sequence>MPVDFLTPEQEGKYGCFCDNPTSEQLAKYFWLDDTDKELIWNRRGEHNQLGFAV</sequence>
<comment type="caution">
    <text evidence="2">The sequence shown here is derived from an EMBL/GenBank/DDBJ whole genome shotgun (WGS) entry which is preliminary data.</text>
</comment>
<dbReference type="AlphaFoldDB" id="A0AAW5L5A8"/>
<dbReference type="EMBL" id="JANHEB010000448">
    <property type="protein sequence ID" value="MCQ6289421.1"/>
    <property type="molecule type" value="Genomic_DNA"/>
</dbReference>
<organism evidence="2 3">
    <name type="scientific">Bacillus cereus</name>
    <dbReference type="NCBI Taxonomy" id="1396"/>
    <lineage>
        <taxon>Bacteria</taxon>
        <taxon>Bacillati</taxon>
        <taxon>Bacillota</taxon>
        <taxon>Bacilli</taxon>
        <taxon>Bacillales</taxon>
        <taxon>Bacillaceae</taxon>
        <taxon>Bacillus</taxon>
        <taxon>Bacillus cereus group</taxon>
    </lineage>
</organism>
<name>A0AAW5L5A8_BACCE</name>